<gene>
    <name evidence="2" type="ORF">F4692_000616</name>
</gene>
<sequence>MGATSSAERDGTSSIAPEPASGADASSNSSATPSGDEQGEGSTGEEVDNGSEPGLEMPEAPEEEVESLTELLTPVRSGPLVSTPLPAAASARGRVVAGYPAFLRPVRSSQVETTSVSPSAGRLQVALAGTSALAPEQVLVAFRTRLSGRGLQEQDAPVTVAGARAAAFRRGDSTVTITVQARSGRTSYSVHATLRAGRD</sequence>
<feature type="compositionally biased region" description="Low complexity" evidence="1">
    <location>
        <begin position="20"/>
        <end position="31"/>
    </location>
</feature>
<reference evidence="2 3" key="1">
    <citation type="submission" date="2020-07" db="EMBL/GenBank/DDBJ databases">
        <authorList>
            <person name="Partida-Martinez L."/>
            <person name="Huntemann M."/>
            <person name="Clum A."/>
            <person name="Wang J."/>
            <person name="Palaniappan K."/>
            <person name="Ritter S."/>
            <person name="Chen I.-M."/>
            <person name="Stamatis D."/>
            <person name="Reddy T."/>
            <person name="O'Malley R."/>
            <person name="Daum C."/>
            <person name="Shapiro N."/>
            <person name="Ivanova N."/>
            <person name="Kyrpides N."/>
            <person name="Woyke T."/>
        </authorList>
    </citation>
    <scope>NUCLEOTIDE SEQUENCE [LARGE SCALE GENOMIC DNA]</scope>
    <source>
        <strain evidence="2 3">AT2.17</strain>
    </source>
</reference>
<keyword evidence="3" id="KW-1185">Reference proteome</keyword>
<feature type="compositionally biased region" description="Acidic residues" evidence="1">
    <location>
        <begin position="37"/>
        <end position="49"/>
    </location>
</feature>
<name>A0A7Y9H035_9ACTN</name>
<accession>A0A7Y9H035</accession>
<evidence type="ECO:0000313" key="2">
    <source>
        <dbReference type="EMBL" id="NYE35512.1"/>
    </source>
</evidence>
<dbReference type="Proteomes" id="UP000549911">
    <property type="component" value="Unassembled WGS sequence"/>
</dbReference>
<evidence type="ECO:0000313" key="3">
    <source>
        <dbReference type="Proteomes" id="UP000549911"/>
    </source>
</evidence>
<proteinExistence type="predicted"/>
<reference evidence="2 3" key="2">
    <citation type="submission" date="2020-08" db="EMBL/GenBank/DDBJ databases">
        <title>The Agave Microbiome: Exploring the role of microbial communities in plant adaptations to desert environments.</title>
        <authorList>
            <person name="Partida-Martinez L.P."/>
        </authorList>
    </citation>
    <scope>NUCLEOTIDE SEQUENCE [LARGE SCALE GENOMIC DNA]</scope>
    <source>
        <strain evidence="2 3">AT2.17</strain>
    </source>
</reference>
<evidence type="ECO:0000256" key="1">
    <source>
        <dbReference type="SAM" id="MobiDB-lite"/>
    </source>
</evidence>
<dbReference type="RefSeq" id="WP_179618156.1">
    <property type="nucleotide sequence ID" value="NZ_JACCBW010000001.1"/>
</dbReference>
<feature type="region of interest" description="Disordered" evidence="1">
    <location>
        <begin position="1"/>
        <end position="69"/>
    </location>
</feature>
<protein>
    <submittedName>
        <fullName evidence="2">Uncharacterized protein</fullName>
    </submittedName>
</protein>
<organism evidence="2 3">
    <name type="scientific">Nocardioides cavernae</name>
    <dbReference type="NCBI Taxonomy" id="1921566"/>
    <lineage>
        <taxon>Bacteria</taxon>
        <taxon>Bacillati</taxon>
        <taxon>Actinomycetota</taxon>
        <taxon>Actinomycetes</taxon>
        <taxon>Propionibacteriales</taxon>
        <taxon>Nocardioidaceae</taxon>
        <taxon>Nocardioides</taxon>
    </lineage>
</organism>
<dbReference type="AlphaFoldDB" id="A0A7Y9H035"/>
<comment type="caution">
    <text evidence="2">The sequence shown here is derived from an EMBL/GenBank/DDBJ whole genome shotgun (WGS) entry which is preliminary data.</text>
</comment>
<dbReference type="EMBL" id="JACCBW010000001">
    <property type="protein sequence ID" value="NYE35512.1"/>
    <property type="molecule type" value="Genomic_DNA"/>
</dbReference>